<evidence type="ECO:0000313" key="2">
    <source>
        <dbReference type="Proteomes" id="UP000321424"/>
    </source>
</evidence>
<dbReference type="Pfam" id="PF12910">
    <property type="entry name" value="PHD_like"/>
    <property type="match status" value="1"/>
</dbReference>
<dbReference type="OrthoDB" id="3384455at2"/>
<gene>
    <name evidence="1" type="ORF">NN4_86540</name>
</gene>
<comment type="caution">
    <text evidence="1">The sequence shown here is derived from an EMBL/GenBank/DDBJ whole genome shotgun (WGS) entry which is preliminary data.</text>
</comment>
<name>A0A511MU65_9NOCA</name>
<sequence length="138" mass="15237">MSAIHYDSYTEARAHLKDLLDAAGQGRVATVRRDAEYAAVVDAERLRYALAKLCPATAEVVAEDGGWSVFLPGLPIAADGATFDEAVDEMIVALREYADDWQSRLRNAPNHRENWGLVQLIALSNDVQLRDWLVGVAR</sequence>
<organism evidence="1 2">
    <name type="scientific">Nocardia ninae NBRC 108245</name>
    <dbReference type="NCBI Taxonomy" id="1210091"/>
    <lineage>
        <taxon>Bacteria</taxon>
        <taxon>Bacillati</taxon>
        <taxon>Actinomycetota</taxon>
        <taxon>Actinomycetes</taxon>
        <taxon>Mycobacteriales</taxon>
        <taxon>Nocardiaceae</taxon>
        <taxon>Nocardia</taxon>
    </lineage>
</organism>
<dbReference type="Gene3D" id="3.30.160.620">
    <property type="match status" value="1"/>
</dbReference>
<dbReference type="InterPro" id="IPR035069">
    <property type="entry name" value="TTHA1013/TTHA0281-like"/>
</dbReference>
<dbReference type="EMBL" id="BJXA01000137">
    <property type="protein sequence ID" value="GEM44135.1"/>
    <property type="molecule type" value="Genomic_DNA"/>
</dbReference>
<reference evidence="1 2" key="1">
    <citation type="submission" date="2019-07" db="EMBL/GenBank/DDBJ databases">
        <title>Whole genome shotgun sequence of Nocardia ninae NBRC 108245.</title>
        <authorList>
            <person name="Hosoyama A."/>
            <person name="Uohara A."/>
            <person name="Ohji S."/>
            <person name="Ichikawa N."/>
        </authorList>
    </citation>
    <scope>NUCLEOTIDE SEQUENCE [LARGE SCALE GENOMIC DNA]</scope>
    <source>
        <strain evidence="1 2">NBRC 108245</strain>
    </source>
</reference>
<proteinExistence type="predicted"/>
<evidence type="ECO:0000313" key="1">
    <source>
        <dbReference type="EMBL" id="GEM44135.1"/>
    </source>
</evidence>
<dbReference type="SUPFAM" id="SSF143100">
    <property type="entry name" value="TTHA1013/TTHA0281-like"/>
    <property type="match status" value="1"/>
</dbReference>
<dbReference type="InterPro" id="IPR035424">
    <property type="entry name" value="Antitoxin_RelB"/>
</dbReference>
<protein>
    <recommendedName>
        <fullName evidence="3">Prevent-host-death protein</fullName>
    </recommendedName>
</protein>
<keyword evidence="2" id="KW-1185">Reference proteome</keyword>
<dbReference type="AlphaFoldDB" id="A0A511MU65"/>
<dbReference type="RefSeq" id="WP_147143877.1">
    <property type="nucleotide sequence ID" value="NZ_BJXA01000137.1"/>
</dbReference>
<dbReference type="Gene3D" id="3.40.1620.10">
    <property type="entry name" value="YefM-like domain"/>
    <property type="match status" value="1"/>
</dbReference>
<dbReference type="Proteomes" id="UP000321424">
    <property type="component" value="Unassembled WGS sequence"/>
</dbReference>
<accession>A0A511MU65</accession>
<evidence type="ECO:0008006" key="3">
    <source>
        <dbReference type="Google" id="ProtNLM"/>
    </source>
</evidence>